<dbReference type="Proteomes" id="UP001564760">
    <property type="component" value="Unassembled WGS sequence"/>
</dbReference>
<dbReference type="GO" id="GO:0016491">
    <property type="term" value="F:oxidoreductase activity"/>
    <property type="evidence" value="ECO:0007669"/>
    <property type="project" value="UniProtKB-KW"/>
</dbReference>
<feature type="domain" description="JmjC" evidence="4">
    <location>
        <begin position="101"/>
        <end position="241"/>
    </location>
</feature>
<reference evidence="5 6" key="1">
    <citation type="submission" date="2024-08" db="EMBL/GenBank/DDBJ databases">
        <title>Mycobacterium servetensis sp. nov., a novel rapid-growing mycobacterial species recovered from a human patient in Zaragoza, Spain.</title>
        <authorList>
            <person name="Tristancho-Baro A.I."/>
            <person name="Buenestado-Serrano S."/>
            <person name="Garcia De Viedma D."/>
            <person name="Milagro-Beamonte A."/>
            <person name="Burillo N."/>
            <person name="Sanz S."/>
            <person name="Lopez-Calleja A.I."/>
            <person name="Penas-Utrilla D."/>
            <person name="Guardingo M."/>
            <person name="Garcia M.J."/>
            <person name="Vinuelas-Bayon J."/>
        </authorList>
    </citation>
    <scope>NUCLEOTIDE SEQUENCE [LARGE SCALE GENOMIC DNA]</scope>
    <source>
        <strain evidence="6">HUMS_12744610</strain>
    </source>
</reference>
<dbReference type="Gene3D" id="2.60.120.650">
    <property type="entry name" value="Cupin"/>
    <property type="match status" value="1"/>
</dbReference>
<keyword evidence="2" id="KW-0479">Metal-binding</keyword>
<proteinExistence type="predicted"/>
<keyword evidence="5" id="KW-0560">Oxidoreductase</keyword>
<comment type="caution">
    <text evidence="5">The sequence shown here is derived from an EMBL/GenBank/DDBJ whole genome shotgun (WGS) entry which is preliminary data.</text>
</comment>
<evidence type="ECO:0000256" key="1">
    <source>
        <dbReference type="ARBA" id="ARBA00001954"/>
    </source>
</evidence>
<organism evidence="5 6">
    <name type="scientific">Mycobacterium servetii</name>
    <dbReference type="NCBI Taxonomy" id="3237418"/>
    <lineage>
        <taxon>Bacteria</taxon>
        <taxon>Bacillati</taxon>
        <taxon>Actinomycetota</taxon>
        <taxon>Actinomycetes</taxon>
        <taxon>Mycobacteriales</taxon>
        <taxon>Mycobacteriaceae</taxon>
        <taxon>Mycobacterium</taxon>
    </lineage>
</organism>
<evidence type="ECO:0000259" key="4">
    <source>
        <dbReference type="PROSITE" id="PS51184"/>
    </source>
</evidence>
<evidence type="ECO:0000256" key="3">
    <source>
        <dbReference type="ARBA" id="ARBA00023004"/>
    </source>
</evidence>
<dbReference type="Pfam" id="PF08007">
    <property type="entry name" value="JmjC_2"/>
    <property type="match status" value="1"/>
</dbReference>
<dbReference type="RefSeq" id="WP_369741016.1">
    <property type="nucleotide sequence ID" value="NZ_JBGEDP010000001.1"/>
</dbReference>
<dbReference type="PANTHER" id="PTHR13096">
    <property type="entry name" value="MINA53 MYC INDUCED NUCLEAR ANTIGEN"/>
    <property type="match status" value="1"/>
</dbReference>
<keyword evidence="3" id="KW-0408">Iron</keyword>
<sequence>MAIEPSLAWLIAPLELETFLETIWTTRHYHVKRQAAGYFDSLLHGPSALEELLKLFREDPTAVRLMRGKDKRSGSESYRLGDGRLDLVGIRNDFADGFTVVADGVERYVRAIASLAQSIEADLNFPVQVNAYATPPGSRGLVPHYDDHDVLVLQVGGSKVWHLYDGIRIPPHEMQRRDKAVSPDGRASPTELRLEAGDVLYLPRGLVHAADADAEPSVHLTVGVHVPTAVELAIGALHALSLRDDRLNAQLPPRHLDDQGVRASLDSLLRGAVSALGDPGAVAGGLDVLADVLVRRGRCPPIGSISDATGVDGQTLVTKYQPLYSWVKTVSGGVVLQFSSVSITAGADHEAAMRFLSKSVQPFRVGDLPGLRAGQQVELARSLLVSGFLVRLPDN</sequence>
<protein>
    <submittedName>
        <fullName evidence="5">Cupin domain-containing protein</fullName>
        <ecNumber evidence="5">1.14.11.47</ecNumber>
    </submittedName>
</protein>
<dbReference type="PROSITE" id="PS51184">
    <property type="entry name" value="JMJC"/>
    <property type="match status" value="1"/>
</dbReference>
<evidence type="ECO:0000313" key="5">
    <source>
        <dbReference type="EMBL" id="MEY8018396.1"/>
    </source>
</evidence>
<dbReference type="PANTHER" id="PTHR13096:SF9">
    <property type="entry name" value="BIFUNCTIONAL LYSINE-SPECIFIC DEMETHYLASE AND HISTIDYL-HYDROXYLASE"/>
    <property type="match status" value="1"/>
</dbReference>
<evidence type="ECO:0000256" key="2">
    <source>
        <dbReference type="ARBA" id="ARBA00022723"/>
    </source>
</evidence>
<evidence type="ECO:0000313" key="6">
    <source>
        <dbReference type="Proteomes" id="UP001564760"/>
    </source>
</evidence>
<dbReference type="SUPFAM" id="SSF51197">
    <property type="entry name" value="Clavaminate synthase-like"/>
    <property type="match status" value="1"/>
</dbReference>
<dbReference type="EC" id="1.14.11.47" evidence="5"/>
<accession>A0ABV4C775</accession>
<dbReference type="InterPro" id="IPR039994">
    <property type="entry name" value="NO66-like"/>
</dbReference>
<keyword evidence="6" id="KW-1185">Reference proteome</keyword>
<comment type="cofactor">
    <cofactor evidence="1">
        <name>Fe(2+)</name>
        <dbReference type="ChEBI" id="CHEBI:29033"/>
    </cofactor>
</comment>
<dbReference type="EMBL" id="JBGEDP010000001">
    <property type="protein sequence ID" value="MEY8018396.1"/>
    <property type="molecule type" value="Genomic_DNA"/>
</dbReference>
<gene>
    <name evidence="5" type="ORF">AB8998_27240</name>
</gene>
<dbReference type="InterPro" id="IPR003347">
    <property type="entry name" value="JmjC_dom"/>
</dbReference>
<name>A0ABV4C775_9MYCO</name>